<dbReference type="Proteomes" id="UP001597480">
    <property type="component" value="Unassembled WGS sequence"/>
</dbReference>
<name>A0ABW5NT82_9FLAO</name>
<feature type="domain" description="VOC" evidence="1">
    <location>
        <begin position="1"/>
        <end position="115"/>
    </location>
</feature>
<dbReference type="RefSeq" id="WP_379820543.1">
    <property type="nucleotide sequence ID" value="NZ_JBHUMD010000008.1"/>
</dbReference>
<evidence type="ECO:0000313" key="2">
    <source>
        <dbReference type="EMBL" id="MFD2602044.1"/>
    </source>
</evidence>
<comment type="caution">
    <text evidence="2">The sequence shown here is derived from an EMBL/GenBank/DDBJ whole genome shotgun (WGS) entry which is preliminary data.</text>
</comment>
<dbReference type="InterPro" id="IPR037523">
    <property type="entry name" value="VOC_core"/>
</dbReference>
<dbReference type="Gene3D" id="3.10.180.10">
    <property type="entry name" value="2,3-Dihydroxybiphenyl 1,2-Dioxygenase, domain 1"/>
    <property type="match status" value="1"/>
</dbReference>
<accession>A0ABW5NT82</accession>
<dbReference type="PROSITE" id="PS51819">
    <property type="entry name" value="VOC"/>
    <property type="match status" value="1"/>
</dbReference>
<gene>
    <name evidence="2" type="ORF">ACFSR3_08245</name>
</gene>
<organism evidence="2 3">
    <name type="scientific">Flavobacterium suzhouense</name>
    <dbReference type="NCBI Taxonomy" id="1529638"/>
    <lineage>
        <taxon>Bacteria</taxon>
        <taxon>Pseudomonadati</taxon>
        <taxon>Bacteroidota</taxon>
        <taxon>Flavobacteriia</taxon>
        <taxon>Flavobacteriales</taxon>
        <taxon>Flavobacteriaceae</taxon>
        <taxon>Flavobacterium</taxon>
    </lineage>
</organism>
<protein>
    <submittedName>
        <fullName evidence="2">VOC family protein</fullName>
    </submittedName>
</protein>
<keyword evidence="3" id="KW-1185">Reference proteome</keyword>
<proteinExistence type="predicted"/>
<dbReference type="EMBL" id="JBHUMD010000008">
    <property type="protein sequence ID" value="MFD2602044.1"/>
    <property type="molecule type" value="Genomic_DNA"/>
</dbReference>
<evidence type="ECO:0000259" key="1">
    <source>
        <dbReference type="PROSITE" id="PS51819"/>
    </source>
</evidence>
<dbReference type="SUPFAM" id="SSF54593">
    <property type="entry name" value="Glyoxalase/Bleomycin resistance protein/Dihydroxybiphenyl dioxygenase"/>
    <property type="match status" value="1"/>
</dbReference>
<dbReference type="InterPro" id="IPR029068">
    <property type="entry name" value="Glyas_Bleomycin-R_OHBP_Dase"/>
</dbReference>
<evidence type="ECO:0000313" key="3">
    <source>
        <dbReference type="Proteomes" id="UP001597480"/>
    </source>
</evidence>
<reference evidence="3" key="1">
    <citation type="journal article" date="2019" name="Int. J. Syst. Evol. Microbiol.">
        <title>The Global Catalogue of Microorganisms (GCM) 10K type strain sequencing project: providing services to taxonomists for standard genome sequencing and annotation.</title>
        <authorList>
            <consortium name="The Broad Institute Genomics Platform"/>
            <consortium name="The Broad Institute Genome Sequencing Center for Infectious Disease"/>
            <person name="Wu L."/>
            <person name="Ma J."/>
        </authorList>
    </citation>
    <scope>NUCLEOTIDE SEQUENCE [LARGE SCALE GENOMIC DNA]</scope>
    <source>
        <strain evidence="3">KCTC 42107</strain>
    </source>
</reference>
<sequence length="215" mass="24823">MNIIELEILSDDLAATEKFYKKTLGLTPFFTEKDALFFQVGFTKLIFKKSEGLKPVYHFAIDVPNNRFFDAHHHIREQVGLIPVEGEEIVNFINWDAKSFYFYDNNGNIVEFITRYPNRAYDDEPYSSRSYISISEIGLVTNNVKELADTLAKEEGVPIFKRQPRADAFTASGDDEGLFIIAAKGRDWYPTNVKSQSFRTRVLFMQDGELEHIVR</sequence>